<accession>A0A845QN17</accession>
<dbReference type="EMBL" id="QXWK01000025">
    <property type="protein sequence ID" value="NBH62471.1"/>
    <property type="molecule type" value="Genomic_DNA"/>
</dbReference>
<proteinExistence type="predicted"/>
<keyword evidence="1" id="KW-0472">Membrane</keyword>
<keyword evidence="1" id="KW-1133">Transmembrane helix</keyword>
<keyword evidence="1" id="KW-0812">Transmembrane</keyword>
<reference evidence="2 3" key="1">
    <citation type="submission" date="2018-08" db="EMBL/GenBank/DDBJ databases">
        <title>Murine metabolic-syndrome-specific gut microbial biobank.</title>
        <authorList>
            <person name="Liu C."/>
        </authorList>
    </citation>
    <scope>NUCLEOTIDE SEQUENCE [LARGE SCALE GENOMIC DNA]</scope>
    <source>
        <strain evidence="2 3">28</strain>
    </source>
</reference>
<dbReference type="Proteomes" id="UP000446866">
    <property type="component" value="Unassembled WGS sequence"/>
</dbReference>
<feature type="transmembrane region" description="Helical" evidence="1">
    <location>
        <begin position="31"/>
        <end position="54"/>
    </location>
</feature>
<name>A0A845QN17_9FIRM</name>
<gene>
    <name evidence="2" type="ORF">D0435_12510</name>
</gene>
<dbReference type="RefSeq" id="WP_160202759.1">
    <property type="nucleotide sequence ID" value="NZ_QXWK01000025.1"/>
</dbReference>
<evidence type="ECO:0000313" key="3">
    <source>
        <dbReference type="Proteomes" id="UP000446866"/>
    </source>
</evidence>
<sequence>MQFITIRVLLRRIAAITSLLRDKTVPLRKKALVIFGIVYLITPIDIIPAVLFPFALLDDLILWIYILWTLKDELDAYWLGEKTEDLSKKFRDKTIVEGVEFDVEDKE</sequence>
<evidence type="ECO:0000313" key="2">
    <source>
        <dbReference type="EMBL" id="NBH62471.1"/>
    </source>
</evidence>
<dbReference type="AlphaFoldDB" id="A0A845QN17"/>
<organism evidence="2 3">
    <name type="scientific">Anaerotruncus colihominis</name>
    <dbReference type="NCBI Taxonomy" id="169435"/>
    <lineage>
        <taxon>Bacteria</taxon>
        <taxon>Bacillati</taxon>
        <taxon>Bacillota</taxon>
        <taxon>Clostridia</taxon>
        <taxon>Eubacteriales</taxon>
        <taxon>Oscillospiraceae</taxon>
        <taxon>Anaerotruncus</taxon>
    </lineage>
</organism>
<protein>
    <submittedName>
        <fullName evidence="2">DUF1232 domain-containing protein</fullName>
    </submittedName>
</protein>
<keyword evidence="3" id="KW-1185">Reference proteome</keyword>
<comment type="caution">
    <text evidence="2">The sequence shown here is derived from an EMBL/GenBank/DDBJ whole genome shotgun (WGS) entry which is preliminary data.</text>
</comment>
<evidence type="ECO:0000256" key="1">
    <source>
        <dbReference type="SAM" id="Phobius"/>
    </source>
</evidence>
<dbReference type="GO" id="GO:0012505">
    <property type="term" value="C:endomembrane system"/>
    <property type="evidence" value="ECO:0007669"/>
    <property type="project" value="UniProtKB-SubCell"/>
</dbReference>